<accession>A0CP77</accession>
<proteinExistence type="predicted"/>
<dbReference type="InParanoid" id="A0CP77"/>
<dbReference type="RefSeq" id="XP_001439991.1">
    <property type="nucleotide sequence ID" value="XM_001439954.1"/>
</dbReference>
<feature type="transmembrane region" description="Helical" evidence="1">
    <location>
        <begin position="36"/>
        <end position="55"/>
    </location>
</feature>
<dbReference type="Proteomes" id="UP000000600">
    <property type="component" value="Unassembled WGS sequence"/>
</dbReference>
<name>A0CP77_PARTE</name>
<dbReference type="HOGENOM" id="CLU_009697_2_0_1"/>
<dbReference type="EMBL" id="CT868130">
    <property type="protein sequence ID" value="CAK72594.1"/>
    <property type="molecule type" value="Genomic_DNA"/>
</dbReference>
<dbReference type="OMA" id="EACTREH"/>
<keyword evidence="1" id="KW-0472">Membrane</keyword>
<dbReference type="AlphaFoldDB" id="A0CP77"/>
<evidence type="ECO:0000313" key="3">
    <source>
        <dbReference type="Proteomes" id="UP000000600"/>
    </source>
</evidence>
<reference evidence="2 3" key="1">
    <citation type="journal article" date="2006" name="Nature">
        <title>Global trends of whole-genome duplications revealed by the ciliate Paramecium tetraurelia.</title>
        <authorList>
            <consortium name="Genoscope"/>
            <person name="Aury J.-M."/>
            <person name="Jaillon O."/>
            <person name="Duret L."/>
            <person name="Noel B."/>
            <person name="Jubin C."/>
            <person name="Porcel B.M."/>
            <person name="Segurens B."/>
            <person name="Daubin V."/>
            <person name="Anthouard V."/>
            <person name="Aiach N."/>
            <person name="Arnaiz O."/>
            <person name="Billaut A."/>
            <person name="Beisson J."/>
            <person name="Blanc I."/>
            <person name="Bouhouche K."/>
            <person name="Camara F."/>
            <person name="Duharcourt S."/>
            <person name="Guigo R."/>
            <person name="Gogendeau D."/>
            <person name="Katinka M."/>
            <person name="Keller A.-M."/>
            <person name="Kissmehl R."/>
            <person name="Klotz C."/>
            <person name="Koll F."/>
            <person name="Le Moue A."/>
            <person name="Lepere C."/>
            <person name="Malinsky S."/>
            <person name="Nowacki M."/>
            <person name="Nowak J.K."/>
            <person name="Plattner H."/>
            <person name="Poulain J."/>
            <person name="Ruiz F."/>
            <person name="Serrano V."/>
            <person name="Zagulski M."/>
            <person name="Dessen P."/>
            <person name="Betermier M."/>
            <person name="Weissenbach J."/>
            <person name="Scarpelli C."/>
            <person name="Schachter V."/>
            <person name="Sperling L."/>
            <person name="Meyer E."/>
            <person name="Cohen J."/>
            <person name="Wincker P."/>
        </authorList>
    </citation>
    <scope>NUCLEOTIDE SEQUENCE [LARGE SCALE GENOMIC DNA]</scope>
    <source>
        <strain evidence="2 3">Stock d4-2</strain>
    </source>
</reference>
<protein>
    <recommendedName>
        <fullName evidence="4">Transmembrane protein</fullName>
    </recommendedName>
</protein>
<dbReference type="OrthoDB" id="296380at2759"/>
<sequence length="625" mass="71602">MQSSALGHLKEFFLQFDMFGQPPAFRILGKQKYNSTLGALLTMGTIFFALAYLAVGIQELIAKDSPNVISSERQVIETSPFILNRNNFTIALTMADLNSQPLTTINKYFTIQLKNCQTTRIYNETTQISNVTRKQTKIQTSCTILPLEACTREHFLSETQIDYFSRIRLGSVQCIQKDYWDSHPPVLQGIKTSQIYSSLTVTVSVCKNSTNKTDCAPIEDIKKQLNSGFYAVHLSDSLLQMNRAVNMSLDIINIQYYTFSITTSKNIFQQFKAIETQTDSGLVFEDVSEQHVLIQDSLRESTDLYNNEYLVLHSINLSPKYSEYQRSYVKVQAILSRVGGLYQMIFLLLAAFIKPLVQIMLDIDMANELFKFTTYNNAKDKSNVSDDNKVIDALAGIVRSRRRLLSPRDTGRLNSEPNQENESLNVILKKKNRIDPSIRQILWICIGCDRKKKKMLNVSKEKYMEKLDVKLIVQKLFEFDQLKDVILSEEQKKLFKYLPKPSIPQDLEQAKVLDFQKQSQQLQSIAIQEAFEAYEKVISQGGKSGVNLKLIQSLDPEIQALFQSIQKSQANQNQFLNDIPLNQSKIRFDAGELGECQSIYQECITTPQKIYTKIPKRMKKQHETQ</sequence>
<gene>
    <name evidence="2" type="ORF">GSPATT00008985001</name>
</gene>
<evidence type="ECO:0000313" key="2">
    <source>
        <dbReference type="EMBL" id="CAK72594.1"/>
    </source>
</evidence>
<keyword evidence="1" id="KW-1133">Transmembrane helix</keyword>
<keyword evidence="1" id="KW-0812">Transmembrane</keyword>
<dbReference type="GO" id="GO:0007131">
    <property type="term" value="P:reciprocal meiotic recombination"/>
    <property type="evidence" value="ECO:0000318"/>
    <property type="project" value="GO_Central"/>
</dbReference>
<dbReference type="PANTHER" id="PTHR31398:SF0">
    <property type="entry name" value="MEIOTIC NUCLEAR DIVISION PROTEIN 1 HOMOLOG"/>
    <property type="match status" value="1"/>
</dbReference>
<keyword evidence="3" id="KW-1185">Reference proteome</keyword>
<organism evidence="2 3">
    <name type="scientific">Paramecium tetraurelia</name>
    <dbReference type="NCBI Taxonomy" id="5888"/>
    <lineage>
        <taxon>Eukaryota</taxon>
        <taxon>Sar</taxon>
        <taxon>Alveolata</taxon>
        <taxon>Ciliophora</taxon>
        <taxon>Intramacronucleata</taxon>
        <taxon>Oligohymenophorea</taxon>
        <taxon>Peniculida</taxon>
        <taxon>Parameciidae</taxon>
        <taxon>Paramecium</taxon>
    </lineage>
</organism>
<dbReference type="KEGG" id="ptm:GSPATT00008985001"/>
<evidence type="ECO:0000256" key="1">
    <source>
        <dbReference type="SAM" id="Phobius"/>
    </source>
</evidence>
<evidence type="ECO:0008006" key="4">
    <source>
        <dbReference type="Google" id="ProtNLM"/>
    </source>
</evidence>
<dbReference type="PANTHER" id="PTHR31398">
    <property type="entry name" value="MEIOTIC NUCLEAR DIVISION PROTEIN 1 HOMOLOG"/>
    <property type="match status" value="1"/>
</dbReference>
<dbReference type="GeneID" id="5025776"/>